<reference evidence="2" key="1">
    <citation type="submission" date="2025-08" db="UniProtKB">
        <authorList>
            <consortium name="RefSeq"/>
        </authorList>
    </citation>
    <scope>IDENTIFICATION</scope>
    <source>
        <tissue evidence="2">Young leaves</tissue>
    </source>
</reference>
<dbReference type="PANTHER" id="PTHR16219">
    <property type="entry name" value="AUGMIN SUBUNIT 4 FAMILY MEMBER"/>
    <property type="match status" value="1"/>
</dbReference>
<dbReference type="GO" id="GO:0051011">
    <property type="term" value="F:microtubule minus-end binding"/>
    <property type="evidence" value="ECO:0007669"/>
    <property type="project" value="TreeGrafter"/>
</dbReference>
<gene>
    <name evidence="2" type="primary">LOC111442863</name>
</gene>
<dbReference type="RefSeq" id="XP_022936191.1">
    <property type="nucleotide sequence ID" value="XM_023080423.1"/>
</dbReference>
<proteinExistence type="predicted"/>
<name>A0A6J1F6U1_CUCMO</name>
<dbReference type="PANTHER" id="PTHR16219:SF1">
    <property type="entry name" value="HAUS AUGMIN-LIKE COMPLEX SUBUNIT 4"/>
    <property type="match status" value="1"/>
</dbReference>
<dbReference type="GeneID" id="111442863"/>
<keyword evidence="1" id="KW-1185">Reference proteome</keyword>
<evidence type="ECO:0000313" key="2">
    <source>
        <dbReference type="RefSeq" id="XP_022936191.1"/>
    </source>
</evidence>
<dbReference type="KEGG" id="cmos:111442863"/>
<dbReference type="GO" id="GO:0051225">
    <property type="term" value="P:spindle assembly"/>
    <property type="evidence" value="ECO:0007669"/>
    <property type="project" value="InterPro"/>
</dbReference>
<dbReference type="Proteomes" id="UP000504609">
    <property type="component" value="Unplaced"/>
</dbReference>
<dbReference type="GO" id="GO:0070652">
    <property type="term" value="C:HAUS complex"/>
    <property type="evidence" value="ECO:0007669"/>
    <property type="project" value="InterPro"/>
</dbReference>
<dbReference type="AlphaFoldDB" id="A0A6J1F6U1"/>
<dbReference type="Pfam" id="PF14735">
    <property type="entry name" value="HAUS4"/>
    <property type="match status" value="1"/>
</dbReference>
<protein>
    <submittedName>
        <fullName evidence="2">AUGMIN subunit 4-like</fullName>
    </submittedName>
</protein>
<sequence>MALSREIDARLKTKCDKVADAFVMDDIVLEQILGVLIKLVKDLKLQHQHKYDDFQKTGLSKRCIPRQLERKTKHPL</sequence>
<accession>A0A6J1F6U1</accession>
<evidence type="ECO:0000313" key="1">
    <source>
        <dbReference type="Proteomes" id="UP000504609"/>
    </source>
</evidence>
<dbReference type="InterPro" id="IPR029327">
    <property type="entry name" value="HAUS4"/>
</dbReference>
<organism evidence="1 2">
    <name type="scientific">Cucurbita moschata</name>
    <name type="common">Winter crookneck squash</name>
    <name type="synonym">Cucurbita pepo var. moschata</name>
    <dbReference type="NCBI Taxonomy" id="3662"/>
    <lineage>
        <taxon>Eukaryota</taxon>
        <taxon>Viridiplantae</taxon>
        <taxon>Streptophyta</taxon>
        <taxon>Embryophyta</taxon>
        <taxon>Tracheophyta</taxon>
        <taxon>Spermatophyta</taxon>
        <taxon>Magnoliopsida</taxon>
        <taxon>eudicotyledons</taxon>
        <taxon>Gunneridae</taxon>
        <taxon>Pentapetalae</taxon>
        <taxon>rosids</taxon>
        <taxon>fabids</taxon>
        <taxon>Cucurbitales</taxon>
        <taxon>Cucurbitaceae</taxon>
        <taxon>Cucurbiteae</taxon>
        <taxon>Cucurbita</taxon>
    </lineage>
</organism>